<gene>
    <name evidence="1" type="ORF">SEA_WEISS13_15</name>
</gene>
<proteinExistence type="predicted"/>
<organism evidence="1 2">
    <name type="scientific">Mycobacterium phage Weiss13</name>
    <dbReference type="NCBI Taxonomy" id="1784843"/>
    <lineage>
        <taxon>Viruses</taxon>
        <taxon>Duplodnaviria</taxon>
        <taxon>Heunggongvirae</taxon>
        <taxon>Uroviricota</taxon>
        <taxon>Caudoviricetes</taxon>
        <taxon>Papyrusvirus</taxon>
        <taxon>Papyrusvirus send513</taxon>
    </lineage>
</organism>
<dbReference type="Proteomes" id="UP000224265">
    <property type="component" value="Segment"/>
</dbReference>
<reference evidence="1 2" key="1">
    <citation type="submission" date="2015-08" db="EMBL/GenBank/DDBJ databases">
        <authorList>
            <person name="Adams C.A."/>
            <person name="Ardeshna N.S."/>
            <person name="Badithe A.V."/>
            <person name="Badrani J.H."/>
            <person name="Birkholz E.A."/>
            <person name="Butler M."/>
            <person name="Chu A."/>
            <person name="Farmer C.N."/>
            <person name="Frischer G.M."/>
            <person name="Hsieh L.Y."/>
            <person name="Jackson K.B."/>
            <person name="Kagy D.N."/>
            <person name="Kendall J.C."/>
            <person name="Lin C.Y."/>
            <person name="Morgan M.N."/>
            <person name="Nachnani R."/>
            <person name="Nadeau S.M."/>
            <person name="Parikh M."/>
            <person name="Perez M.V."/>
            <person name="Peters C.E."/>
            <person name="Pogliano J."/>
            <person name="Popescu N.I."/>
            <person name="Shiao R."/>
            <person name="Song C.L."/>
            <person name="Ting J.M."/>
            <person name="Udani D.R."/>
            <person name="Waller L.B."/>
            <person name="Wang A.Y."/>
            <person name="Wu C.E."/>
            <person name="Yang A.B."/>
            <person name="Yao J."/>
            <person name="Zhang B.H."/>
            <person name="Anders K.R."/>
            <person name="Bradley K.W."/>
            <person name="Asai D.J."/>
            <person name="Bowman C.A."/>
            <person name="Russell D.A."/>
            <person name="Pope W.H."/>
            <person name="Jacobs-Sera D."/>
            <person name="Hendrix R.W."/>
            <person name="Hatfull G.F."/>
        </authorList>
    </citation>
    <scope>NUCLEOTIDE SEQUENCE [LARGE SCALE GENOMIC DNA]</scope>
</reference>
<sequence length="222" mass="22846">MSRYDKYDPKNGGYRAPLASDFSASNRERLLGVGHDAQGRVVIGAGVSGITGVLVLTKARKAGEIIDVMTSGEVVEFGPTLGVPGVDFGEPGTVYFSDDLGNVSSGHEEVQTVTVTDDENPFTLSWDGAGPTASIPGNATAAEVQTALEGLSNIDPGDVVVTGEAGGPYAVKFTGRYNDTDVPQMTGSNATVSTTTAGGSTTGLTRVGHTVSGQRLIVRVEH</sequence>
<accession>A0A0Y0A859</accession>
<evidence type="ECO:0008006" key="3">
    <source>
        <dbReference type="Google" id="ProtNLM"/>
    </source>
</evidence>
<dbReference type="EMBL" id="KT591076">
    <property type="protein sequence ID" value="AMB17229.1"/>
    <property type="molecule type" value="Genomic_DNA"/>
</dbReference>
<evidence type="ECO:0000313" key="2">
    <source>
        <dbReference type="Proteomes" id="UP000224265"/>
    </source>
</evidence>
<protein>
    <recommendedName>
        <fullName evidence="3">Minor tail protein</fullName>
    </recommendedName>
</protein>
<evidence type="ECO:0000313" key="1">
    <source>
        <dbReference type="EMBL" id="AMB17229.1"/>
    </source>
</evidence>
<name>A0A0Y0A859_9CAUD</name>